<sequence length="292" mass="32061">MSTNTAYYIPHKATWPVMATAGLMLTLAGFANHLNGNSIGSGMMLAGFVVFLVMLGAWFALQATESESGMYNHGVGISYRMGMMWFIFSEVMFFAVFFGALWYTRNLSVPWLGATDGAFVSGPGRSTFTLWDGFSSTWPTNGPGKVGGDFEPMGAFGLPLINTLLLLSSGVTCTWAHHGLLAKHRGQLIKGLLATVGLGFLFVACQATEYYEAYHEMGLTLGSGIYGSTFFMLTGFHGFHVCVGAIILSVVLFRSWKGHFTPENHFAFEAAAWYWHFVDVVWLGLFVFVYLM</sequence>
<keyword evidence="6 11" id="KW-1133">Transmembrane helix</keyword>
<comment type="similarity">
    <text evidence="2 10">Belongs to the cytochrome c oxidase subunit 3 family.</text>
</comment>
<evidence type="ECO:0000256" key="9">
    <source>
        <dbReference type="ARBA" id="ARBA00031625"/>
    </source>
</evidence>
<dbReference type="Gene3D" id="1.10.287.70">
    <property type="match status" value="1"/>
</dbReference>
<dbReference type="RefSeq" id="WP_064030445.1">
    <property type="nucleotide sequence ID" value="NZ_LUUK01000189.1"/>
</dbReference>
<dbReference type="EMBL" id="LUUK01000189">
    <property type="protein sequence ID" value="OAI15960.1"/>
    <property type="molecule type" value="Genomic_DNA"/>
</dbReference>
<dbReference type="PROSITE" id="PS50253">
    <property type="entry name" value="COX3"/>
    <property type="match status" value="1"/>
</dbReference>
<dbReference type="Proteomes" id="UP000077628">
    <property type="component" value="Unassembled WGS sequence"/>
</dbReference>
<dbReference type="InterPro" id="IPR013833">
    <property type="entry name" value="Cyt_c_oxidase_su3_a-hlx"/>
</dbReference>
<dbReference type="SUPFAM" id="SSF81452">
    <property type="entry name" value="Cytochrome c oxidase subunit III-like"/>
    <property type="match status" value="1"/>
</dbReference>
<feature type="transmembrane region" description="Helical" evidence="11">
    <location>
        <begin position="273"/>
        <end position="291"/>
    </location>
</feature>
<feature type="transmembrane region" description="Helical" evidence="11">
    <location>
        <begin position="156"/>
        <end position="176"/>
    </location>
</feature>
<keyword evidence="7 11" id="KW-0472">Membrane</keyword>
<feature type="transmembrane region" description="Helical" evidence="11">
    <location>
        <begin position="230"/>
        <end position="253"/>
    </location>
</feature>
<reference evidence="14" key="1">
    <citation type="submission" date="2016-03" db="EMBL/GenBank/DDBJ databases">
        <authorList>
            <person name="Heylen K."/>
            <person name="De Vos P."/>
            <person name="Vekeman B."/>
        </authorList>
    </citation>
    <scope>NUCLEOTIDE SEQUENCE [LARGE SCALE GENOMIC DNA]</scope>
    <source>
        <strain evidence="14">R-45383</strain>
    </source>
</reference>
<dbReference type="GO" id="GO:0005886">
    <property type="term" value="C:plasma membrane"/>
    <property type="evidence" value="ECO:0007669"/>
    <property type="project" value="UniProtKB-SubCell"/>
</dbReference>
<dbReference type="GO" id="GO:0019646">
    <property type="term" value="P:aerobic electron transport chain"/>
    <property type="evidence" value="ECO:0007669"/>
    <property type="project" value="InterPro"/>
</dbReference>
<evidence type="ECO:0000256" key="6">
    <source>
        <dbReference type="ARBA" id="ARBA00022989"/>
    </source>
</evidence>
<evidence type="ECO:0000313" key="14">
    <source>
        <dbReference type="Proteomes" id="UP000077628"/>
    </source>
</evidence>
<comment type="caution">
    <text evidence="13">The sequence shown here is derived from an EMBL/GenBank/DDBJ whole genome shotgun (WGS) entry which is preliminary data.</text>
</comment>
<accession>A0A177NFX9</accession>
<dbReference type="PANTHER" id="PTHR11403:SF7">
    <property type="entry name" value="CYTOCHROME C OXIDASE SUBUNIT 3"/>
    <property type="match status" value="1"/>
</dbReference>
<evidence type="ECO:0000256" key="11">
    <source>
        <dbReference type="SAM" id="Phobius"/>
    </source>
</evidence>
<evidence type="ECO:0000256" key="5">
    <source>
        <dbReference type="ARBA" id="ARBA00022967"/>
    </source>
</evidence>
<proteinExistence type="inferred from homology"/>
<feature type="transmembrane region" description="Helical" evidence="11">
    <location>
        <begin position="188"/>
        <end position="210"/>
    </location>
</feature>
<evidence type="ECO:0000256" key="4">
    <source>
        <dbReference type="ARBA" id="ARBA00022692"/>
    </source>
</evidence>
<dbReference type="GO" id="GO:0004129">
    <property type="term" value="F:cytochrome-c oxidase activity"/>
    <property type="evidence" value="ECO:0007669"/>
    <property type="project" value="UniProtKB-EC"/>
</dbReference>
<evidence type="ECO:0000256" key="2">
    <source>
        <dbReference type="ARBA" id="ARBA00010581"/>
    </source>
</evidence>
<feature type="transmembrane region" description="Helical" evidence="11">
    <location>
        <begin position="82"/>
        <end position="103"/>
    </location>
</feature>
<dbReference type="InterPro" id="IPR035973">
    <property type="entry name" value="Cyt_c_oxidase_su3-like_sf"/>
</dbReference>
<evidence type="ECO:0000256" key="3">
    <source>
        <dbReference type="ARBA" id="ARBA00012949"/>
    </source>
</evidence>
<dbReference type="InterPro" id="IPR000298">
    <property type="entry name" value="Cyt_c_oxidase-like_su3"/>
</dbReference>
<comment type="subcellular location">
    <subcellularLocation>
        <location evidence="10">Cell membrane</location>
        <topology evidence="10">Multi-pass membrane protein</topology>
    </subcellularLocation>
    <subcellularLocation>
        <location evidence="1">Membrane</location>
        <topology evidence="1">Multi-pass membrane protein</topology>
    </subcellularLocation>
</comment>
<dbReference type="InterPro" id="IPR033945">
    <property type="entry name" value="Cyt_c_oxase_su3_dom"/>
</dbReference>
<keyword evidence="5" id="KW-1278">Translocase</keyword>
<dbReference type="Pfam" id="PF00510">
    <property type="entry name" value="COX3"/>
    <property type="match status" value="2"/>
</dbReference>
<dbReference type="PANTHER" id="PTHR11403">
    <property type="entry name" value="CYTOCHROME C OXIDASE SUBUNIT III"/>
    <property type="match status" value="1"/>
</dbReference>
<dbReference type="FunFam" id="1.20.120.80:FF:000003">
    <property type="entry name" value="Cytochrome c oxidase subunit 3"/>
    <property type="match status" value="1"/>
</dbReference>
<dbReference type="Gene3D" id="1.20.120.80">
    <property type="entry name" value="Cytochrome c oxidase, subunit III, four-helix bundle"/>
    <property type="match status" value="1"/>
</dbReference>
<evidence type="ECO:0000256" key="10">
    <source>
        <dbReference type="RuleBase" id="RU003376"/>
    </source>
</evidence>
<gene>
    <name evidence="13" type="ORF">A1355_10125</name>
</gene>
<organism evidence="13 14">
    <name type="scientific">Methylomonas koyamae</name>
    <dbReference type="NCBI Taxonomy" id="702114"/>
    <lineage>
        <taxon>Bacteria</taxon>
        <taxon>Pseudomonadati</taxon>
        <taxon>Pseudomonadota</taxon>
        <taxon>Gammaproteobacteria</taxon>
        <taxon>Methylococcales</taxon>
        <taxon>Methylococcaceae</taxon>
        <taxon>Methylomonas</taxon>
    </lineage>
</organism>
<evidence type="ECO:0000256" key="7">
    <source>
        <dbReference type="ARBA" id="ARBA00023136"/>
    </source>
</evidence>
<dbReference type="STRING" id="702114.A1355_10125"/>
<feature type="transmembrane region" description="Helical" evidence="11">
    <location>
        <begin position="12"/>
        <end position="31"/>
    </location>
</feature>
<dbReference type="InterPro" id="IPR024791">
    <property type="entry name" value="Cyt_c/ubiquinol_Oxase_su3"/>
</dbReference>
<name>A0A177NFX9_9GAMM</name>
<evidence type="ECO:0000256" key="1">
    <source>
        <dbReference type="ARBA" id="ARBA00004141"/>
    </source>
</evidence>
<keyword evidence="14" id="KW-1185">Reference proteome</keyword>
<dbReference type="AlphaFoldDB" id="A0A177NFX9"/>
<keyword evidence="4 10" id="KW-0812">Transmembrane</keyword>
<dbReference type="EC" id="7.1.1.9" evidence="3"/>
<feature type="domain" description="Heme-copper oxidase subunit III family profile" evidence="12">
    <location>
        <begin position="3"/>
        <end position="292"/>
    </location>
</feature>
<evidence type="ECO:0000256" key="8">
    <source>
        <dbReference type="ARBA" id="ARBA00031400"/>
    </source>
</evidence>
<feature type="transmembrane region" description="Helical" evidence="11">
    <location>
        <begin position="43"/>
        <end position="61"/>
    </location>
</feature>
<protein>
    <recommendedName>
        <fullName evidence="3">cytochrome-c oxidase</fullName>
        <ecNumber evidence="3">7.1.1.9</ecNumber>
    </recommendedName>
    <alternativeName>
        <fullName evidence="8">Cytochrome aa3 subunit 3</fullName>
    </alternativeName>
    <alternativeName>
        <fullName evidence="9">Cytochrome c oxidase polypeptide III</fullName>
    </alternativeName>
</protein>
<evidence type="ECO:0000313" key="13">
    <source>
        <dbReference type="EMBL" id="OAI15960.1"/>
    </source>
</evidence>
<dbReference type="OrthoDB" id="9810850at2"/>
<dbReference type="CDD" id="cd01665">
    <property type="entry name" value="Cyt_c_Oxidase_III"/>
    <property type="match status" value="1"/>
</dbReference>
<evidence type="ECO:0000259" key="12">
    <source>
        <dbReference type="PROSITE" id="PS50253"/>
    </source>
</evidence>